<feature type="region of interest" description="Disordered" evidence="1">
    <location>
        <begin position="31"/>
        <end position="66"/>
    </location>
</feature>
<feature type="compositionally biased region" description="Basic and acidic residues" evidence="1">
    <location>
        <begin position="110"/>
        <end position="124"/>
    </location>
</feature>
<organism evidence="2 3">
    <name type="scientific">Camellia sinensis var. sinensis</name>
    <name type="common">China tea</name>
    <dbReference type="NCBI Taxonomy" id="542762"/>
    <lineage>
        <taxon>Eukaryota</taxon>
        <taxon>Viridiplantae</taxon>
        <taxon>Streptophyta</taxon>
        <taxon>Embryophyta</taxon>
        <taxon>Tracheophyta</taxon>
        <taxon>Spermatophyta</taxon>
        <taxon>Magnoliopsida</taxon>
        <taxon>eudicotyledons</taxon>
        <taxon>Gunneridae</taxon>
        <taxon>Pentapetalae</taxon>
        <taxon>asterids</taxon>
        <taxon>Ericales</taxon>
        <taxon>Theaceae</taxon>
        <taxon>Camellia</taxon>
    </lineage>
</organism>
<dbReference type="PANTHER" id="PTHR12398:SF20">
    <property type="entry name" value="PROTEIN PHOSPHATASE 1 REGULATORY INHIBITOR SUBUNIT 2"/>
    <property type="match status" value="1"/>
</dbReference>
<feature type="compositionally biased region" description="Polar residues" evidence="1">
    <location>
        <begin position="48"/>
        <end position="57"/>
    </location>
</feature>
<comment type="caution">
    <text evidence="2">The sequence shown here is derived from an EMBL/GenBank/DDBJ whole genome shotgun (WGS) entry which is preliminary data.</text>
</comment>
<feature type="compositionally biased region" description="Polar residues" evidence="1">
    <location>
        <begin position="86"/>
        <end position="103"/>
    </location>
</feature>
<sequence>MQFAKICEDVHAGNLQRGRVRWNEDNLGEIEANKPVRQKITEPKTPYHPTSSYNDDGSVSPGRGSFEDCTVDAVHADAIRSALNDVGSSSGGENSQVCGGWTSSEDEADPLDHDEVLSDSESDRNSLSFREHRRAHYDEFRKVKELRRKGSMLEDASDEDDEKKNGRTNHSSSSVTDGVKDTNIYGSDDVTHRPPPTNGA</sequence>
<name>A0A4S4D5M4_CAMSN</name>
<feature type="compositionally biased region" description="Basic and acidic residues" evidence="1">
    <location>
        <begin position="31"/>
        <end position="42"/>
    </location>
</feature>
<evidence type="ECO:0000313" key="3">
    <source>
        <dbReference type="Proteomes" id="UP000306102"/>
    </source>
</evidence>
<accession>A0A4S4D5M4</accession>
<reference evidence="2 3" key="1">
    <citation type="journal article" date="2018" name="Proc. Natl. Acad. Sci. U.S.A.">
        <title>Draft genome sequence of Camellia sinensis var. sinensis provides insights into the evolution of the tea genome and tea quality.</title>
        <authorList>
            <person name="Wei C."/>
            <person name="Yang H."/>
            <person name="Wang S."/>
            <person name="Zhao J."/>
            <person name="Liu C."/>
            <person name="Gao L."/>
            <person name="Xia E."/>
            <person name="Lu Y."/>
            <person name="Tai Y."/>
            <person name="She G."/>
            <person name="Sun J."/>
            <person name="Cao H."/>
            <person name="Tong W."/>
            <person name="Gao Q."/>
            <person name="Li Y."/>
            <person name="Deng W."/>
            <person name="Jiang X."/>
            <person name="Wang W."/>
            <person name="Chen Q."/>
            <person name="Zhang S."/>
            <person name="Li H."/>
            <person name="Wu J."/>
            <person name="Wang P."/>
            <person name="Li P."/>
            <person name="Shi C."/>
            <person name="Zheng F."/>
            <person name="Jian J."/>
            <person name="Huang B."/>
            <person name="Shan D."/>
            <person name="Shi M."/>
            <person name="Fang C."/>
            <person name="Yue Y."/>
            <person name="Li F."/>
            <person name="Li D."/>
            <person name="Wei S."/>
            <person name="Han B."/>
            <person name="Jiang C."/>
            <person name="Yin Y."/>
            <person name="Xia T."/>
            <person name="Zhang Z."/>
            <person name="Bennetzen J.L."/>
            <person name="Zhao S."/>
            <person name="Wan X."/>
        </authorList>
    </citation>
    <scope>NUCLEOTIDE SEQUENCE [LARGE SCALE GENOMIC DNA]</scope>
    <source>
        <strain evidence="3">cv. Shuchazao</strain>
        <tissue evidence="2">Leaf</tissue>
    </source>
</reference>
<gene>
    <name evidence="2" type="ORF">TEA_006777</name>
</gene>
<evidence type="ECO:0000256" key="1">
    <source>
        <dbReference type="SAM" id="MobiDB-lite"/>
    </source>
</evidence>
<dbReference type="PANTHER" id="PTHR12398">
    <property type="entry name" value="PROTEIN PHOSPHATASE INHIBITOR"/>
    <property type="match status" value="1"/>
</dbReference>
<keyword evidence="3" id="KW-1185">Reference proteome</keyword>
<dbReference type="EMBL" id="SDRB02012461">
    <property type="protein sequence ID" value="THF97684.1"/>
    <property type="molecule type" value="Genomic_DNA"/>
</dbReference>
<dbReference type="GO" id="GO:0009966">
    <property type="term" value="P:regulation of signal transduction"/>
    <property type="evidence" value="ECO:0007669"/>
    <property type="project" value="InterPro"/>
</dbReference>
<dbReference type="GO" id="GO:0004864">
    <property type="term" value="F:protein phosphatase inhibitor activity"/>
    <property type="evidence" value="ECO:0007669"/>
    <property type="project" value="InterPro"/>
</dbReference>
<dbReference type="STRING" id="542762.A0A4S4D5M4"/>
<dbReference type="Proteomes" id="UP000306102">
    <property type="component" value="Unassembled WGS sequence"/>
</dbReference>
<protein>
    <recommendedName>
        <fullName evidence="4">Protein phosphatase inhibitor 2</fullName>
    </recommendedName>
</protein>
<evidence type="ECO:0008006" key="4">
    <source>
        <dbReference type="Google" id="ProtNLM"/>
    </source>
</evidence>
<dbReference type="InterPro" id="IPR007062">
    <property type="entry name" value="PPI-2"/>
</dbReference>
<evidence type="ECO:0000313" key="2">
    <source>
        <dbReference type="EMBL" id="THF97684.1"/>
    </source>
</evidence>
<feature type="region of interest" description="Disordered" evidence="1">
    <location>
        <begin position="84"/>
        <end position="200"/>
    </location>
</feature>
<proteinExistence type="predicted"/>
<dbReference type="Pfam" id="PF04979">
    <property type="entry name" value="IPP-2"/>
    <property type="match status" value="1"/>
</dbReference>
<dbReference type="AlphaFoldDB" id="A0A4S4D5M4"/>